<evidence type="ECO:0000256" key="5">
    <source>
        <dbReference type="ARBA" id="ARBA00023128"/>
    </source>
</evidence>
<dbReference type="GO" id="GO:0006412">
    <property type="term" value="P:translation"/>
    <property type="evidence" value="ECO:0007669"/>
    <property type="project" value="InterPro"/>
</dbReference>
<dbReference type="GO" id="GO:0003735">
    <property type="term" value="F:structural constituent of ribosome"/>
    <property type="evidence" value="ECO:0007669"/>
    <property type="project" value="InterPro"/>
</dbReference>
<protein>
    <recommendedName>
        <fullName evidence="7">Large ribosomal subunit protein bL32m</fullName>
    </recommendedName>
</protein>
<dbReference type="GO" id="GO:0005762">
    <property type="term" value="C:mitochondrial large ribosomal subunit"/>
    <property type="evidence" value="ECO:0007669"/>
    <property type="project" value="TreeGrafter"/>
</dbReference>
<dbReference type="NCBIfam" id="TIGR01031">
    <property type="entry name" value="rpmF_bact"/>
    <property type="match status" value="1"/>
</dbReference>
<dbReference type="PANTHER" id="PTHR21026">
    <property type="entry name" value="39S RIBOSOMAL PROTEIN L32, MITOCHONDRIAL"/>
    <property type="match status" value="1"/>
</dbReference>
<evidence type="ECO:0000256" key="6">
    <source>
        <dbReference type="ARBA" id="ARBA00023274"/>
    </source>
</evidence>
<dbReference type="InterPro" id="IPR002677">
    <property type="entry name" value="Ribosomal_bL32"/>
</dbReference>
<evidence type="ECO:0000256" key="1">
    <source>
        <dbReference type="ARBA" id="ARBA00004173"/>
    </source>
</evidence>
<evidence type="ECO:0000256" key="3">
    <source>
        <dbReference type="ARBA" id="ARBA00022946"/>
    </source>
</evidence>
<dbReference type="Pfam" id="PF01783">
    <property type="entry name" value="Ribosomal_L32p"/>
    <property type="match status" value="1"/>
</dbReference>
<evidence type="ECO:0000256" key="8">
    <source>
        <dbReference type="SAM" id="MobiDB-lite"/>
    </source>
</evidence>
<feature type="region of interest" description="Disordered" evidence="8">
    <location>
        <begin position="155"/>
        <end position="174"/>
    </location>
</feature>
<evidence type="ECO:0000313" key="9">
    <source>
        <dbReference type="EMBL" id="QDS76456.1"/>
    </source>
</evidence>
<dbReference type="EMBL" id="CP042199">
    <property type="protein sequence ID" value="QDS76456.1"/>
    <property type="molecule type" value="Genomic_DNA"/>
</dbReference>
<name>A0A517LLK7_9PEZI</name>
<evidence type="ECO:0000313" key="10">
    <source>
        <dbReference type="Proteomes" id="UP000316270"/>
    </source>
</evidence>
<gene>
    <name evidence="9" type="ORF">FKW77_004723</name>
</gene>
<dbReference type="InterPro" id="IPR011332">
    <property type="entry name" value="Ribosomal_zn-bd"/>
</dbReference>
<dbReference type="Proteomes" id="UP000316270">
    <property type="component" value="Chromosome 15"/>
</dbReference>
<proteinExistence type="inferred from homology"/>
<keyword evidence="4" id="KW-0689">Ribosomal protein</keyword>
<keyword evidence="10" id="KW-1185">Reference proteome</keyword>
<accession>A0A517LLK7</accession>
<evidence type="ECO:0000256" key="7">
    <source>
        <dbReference type="ARBA" id="ARBA00039935"/>
    </source>
</evidence>
<organism evidence="9 10">
    <name type="scientific">Venturia effusa</name>
    <dbReference type="NCBI Taxonomy" id="50376"/>
    <lineage>
        <taxon>Eukaryota</taxon>
        <taxon>Fungi</taxon>
        <taxon>Dikarya</taxon>
        <taxon>Ascomycota</taxon>
        <taxon>Pezizomycotina</taxon>
        <taxon>Dothideomycetes</taxon>
        <taxon>Pleosporomycetidae</taxon>
        <taxon>Venturiales</taxon>
        <taxon>Venturiaceae</taxon>
        <taxon>Venturia</taxon>
    </lineage>
</organism>
<reference evidence="9 10" key="1">
    <citation type="submission" date="2019-07" db="EMBL/GenBank/DDBJ databases">
        <title>Finished genome of Venturia effusa.</title>
        <authorList>
            <person name="Young C.A."/>
            <person name="Cox M.P."/>
            <person name="Ganley A.R.D."/>
            <person name="David W.J."/>
        </authorList>
    </citation>
    <scope>NUCLEOTIDE SEQUENCE [LARGE SCALE GENOMIC DNA]</scope>
    <source>
        <strain evidence="10">albino</strain>
    </source>
</reference>
<dbReference type="SUPFAM" id="SSF57829">
    <property type="entry name" value="Zn-binding ribosomal proteins"/>
    <property type="match status" value="1"/>
</dbReference>
<dbReference type="AlphaFoldDB" id="A0A517LLK7"/>
<comment type="similarity">
    <text evidence="2">Belongs to the bacterial ribosomal protein bL32 family.</text>
</comment>
<dbReference type="OrthoDB" id="2014905at2759"/>
<keyword evidence="6" id="KW-0687">Ribonucleoprotein</keyword>
<dbReference type="STRING" id="50376.A0A517LLK7"/>
<keyword evidence="3" id="KW-0809">Transit peptide</keyword>
<sequence length="174" mass="19776">MALRLPPLHSLIQLLQPAVARQPLLTSPFLRRIPIPSLPARALAIPITAFAGVSDFLREIWEGILKAVPKKKTSHMKKRHRQMAGKALKDVTALNKCSACGKVKQAHTLCPYCVQAVRLWMKSTLGTNSKPVEEPKKDSYNLAEHSPVWEHIKKERAKTAKEKREKKEKDYIKW</sequence>
<evidence type="ECO:0000256" key="4">
    <source>
        <dbReference type="ARBA" id="ARBA00022980"/>
    </source>
</evidence>
<dbReference type="PANTHER" id="PTHR21026:SF2">
    <property type="entry name" value="LARGE RIBOSOMAL SUBUNIT PROTEIN BL32M"/>
    <property type="match status" value="1"/>
</dbReference>
<dbReference type="InterPro" id="IPR051991">
    <property type="entry name" value="Mitoribosomal_protein_bL32"/>
</dbReference>
<keyword evidence="5" id="KW-0496">Mitochondrion</keyword>
<comment type="subcellular location">
    <subcellularLocation>
        <location evidence="1">Mitochondrion</location>
    </subcellularLocation>
</comment>
<evidence type="ECO:0000256" key="2">
    <source>
        <dbReference type="ARBA" id="ARBA00008560"/>
    </source>
</evidence>